<dbReference type="AlphaFoldDB" id="A0A951QL92"/>
<dbReference type="PANTHER" id="PTHR45527:SF1">
    <property type="entry name" value="FATTY ACID SYNTHASE"/>
    <property type="match status" value="1"/>
</dbReference>
<dbReference type="InterPro" id="IPR000873">
    <property type="entry name" value="AMP-dep_synth/lig_dom"/>
</dbReference>
<dbReference type="Gene3D" id="1.10.10.1830">
    <property type="entry name" value="Non-ribosomal peptide synthase, adenylation domain"/>
    <property type="match status" value="1"/>
</dbReference>
<dbReference type="Proteomes" id="UP000729701">
    <property type="component" value="Unassembled WGS sequence"/>
</dbReference>
<evidence type="ECO:0000256" key="2">
    <source>
        <dbReference type="ARBA" id="ARBA00022450"/>
    </source>
</evidence>
<dbReference type="Gene3D" id="1.10.1200.10">
    <property type="entry name" value="ACP-like"/>
    <property type="match status" value="1"/>
</dbReference>
<comment type="cofactor">
    <cofactor evidence="1">
        <name>pantetheine 4'-phosphate</name>
        <dbReference type="ChEBI" id="CHEBI:47942"/>
    </cofactor>
</comment>
<keyword evidence="3" id="KW-0597">Phosphoprotein</keyword>
<dbReference type="CDD" id="cd12115">
    <property type="entry name" value="A_NRPS_Sfm_like"/>
    <property type="match status" value="1"/>
</dbReference>
<feature type="compositionally biased region" description="Basic residues" evidence="4">
    <location>
        <begin position="1138"/>
        <end position="1153"/>
    </location>
</feature>
<dbReference type="InterPro" id="IPR041464">
    <property type="entry name" value="TubC_N"/>
</dbReference>
<accession>A0A951QL92</accession>
<keyword evidence="2" id="KW-0596">Phosphopantetheine</keyword>
<dbReference type="CDD" id="cd19531">
    <property type="entry name" value="LCL_NRPS-like"/>
    <property type="match status" value="1"/>
</dbReference>
<dbReference type="GO" id="GO:0005829">
    <property type="term" value="C:cytosol"/>
    <property type="evidence" value="ECO:0007669"/>
    <property type="project" value="TreeGrafter"/>
</dbReference>
<gene>
    <name evidence="6" type="ORF">KME60_03840</name>
</gene>
<comment type="caution">
    <text evidence="6">The sequence shown here is derived from an EMBL/GenBank/DDBJ whole genome shotgun (WGS) entry which is preliminary data.</text>
</comment>
<dbReference type="Gene3D" id="3.40.50.980">
    <property type="match status" value="2"/>
</dbReference>
<dbReference type="FunFam" id="1.10.1200.10:FF:000016">
    <property type="entry name" value="Non-ribosomal peptide synthase"/>
    <property type="match status" value="1"/>
</dbReference>
<dbReference type="GO" id="GO:0043041">
    <property type="term" value="P:amino acid activation for nonribosomal peptide biosynthetic process"/>
    <property type="evidence" value="ECO:0007669"/>
    <property type="project" value="TreeGrafter"/>
</dbReference>
<evidence type="ECO:0000259" key="5">
    <source>
        <dbReference type="PROSITE" id="PS50075"/>
    </source>
</evidence>
<dbReference type="InterPro" id="IPR020459">
    <property type="entry name" value="AMP-binding"/>
</dbReference>
<dbReference type="SUPFAM" id="SSF56801">
    <property type="entry name" value="Acetyl-CoA synthetase-like"/>
    <property type="match status" value="1"/>
</dbReference>
<dbReference type="FunFam" id="3.30.559.30:FF:000001">
    <property type="entry name" value="Non-ribosomal peptide synthetase"/>
    <property type="match status" value="1"/>
</dbReference>
<dbReference type="Pfam" id="PF00668">
    <property type="entry name" value="Condensation"/>
    <property type="match status" value="1"/>
</dbReference>
<dbReference type="Gene3D" id="3.30.559.30">
    <property type="entry name" value="Nonribosomal peptide synthetase, condensation domain"/>
    <property type="match status" value="1"/>
</dbReference>
<dbReference type="InterPro" id="IPR025110">
    <property type="entry name" value="AMP-bd_C"/>
</dbReference>
<reference evidence="6" key="2">
    <citation type="journal article" date="2022" name="Microbiol. Resour. Announc.">
        <title>Metagenome Sequencing to Explore Phylogenomics of Terrestrial Cyanobacteria.</title>
        <authorList>
            <person name="Ward R.D."/>
            <person name="Stajich J.E."/>
            <person name="Johansen J.R."/>
            <person name="Huntemann M."/>
            <person name="Clum A."/>
            <person name="Foster B."/>
            <person name="Foster B."/>
            <person name="Roux S."/>
            <person name="Palaniappan K."/>
            <person name="Varghese N."/>
            <person name="Mukherjee S."/>
            <person name="Reddy T.B.K."/>
            <person name="Daum C."/>
            <person name="Copeland A."/>
            <person name="Chen I.A."/>
            <person name="Ivanova N.N."/>
            <person name="Kyrpides N.C."/>
            <person name="Shapiro N."/>
            <person name="Eloe-Fadrosh E.A."/>
            <person name="Pietrasiak N."/>
        </authorList>
    </citation>
    <scope>NUCLEOTIDE SEQUENCE</scope>
    <source>
        <strain evidence="6">GSE-NOS-MK-12-04C</strain>
    </source>
</reference>
<feature type="domain" description="Carrier" evidence="5">
    <location>
        <begin position="1046"/>
        <end position="1121"/>
    </location>
</feature>
<dbReference type="PROSITE" id="PS50075">
    <property type="entry name" value="CARRIER"/>
    <property type="match status" value="1"/>
</dbReference>
<dbReference type="GO" id="GO:0044550">
    <property type="term" value="P:secondary metabolite biosynthetic process"/>
    <property type="evidence" value="ECO:0007669"/>
    <property type="project" value="UniProtKB-ARBA"/>
</dbReference>
<dbReference type="NCBIfam" id="TIGR01733">
    <property type="entry name" value="AA-adenyl-dom"/>
    <property type="match status" value="1"/>
</dbReference>
<dbReference type="GO" id="GO:0003824">
    <property type="term" value="F:catalytic activity"/>
    <property type="evidence" value="ECO:0007669"/>
    <property type="project" value="InterPro"/>
</dbReference>
<proteinExistence type="predicted"/>
<protein>
    <submittedName>
        <fullName evidence="6">Amino acid adenylation domain-containing protein</fullName>
    </submittedName>
</protein>
<dbReference type="FunFam" id="2.30.38.10:FF:000001">
    <property type="entry name" value="Non-ribosomal peptide synthetase PvdI"/>
    <property type="match status" value="1"/>
</dbReference>
<dbReference type="InterPro" id="IPR001242">
    <property type="entry name" value="Condensation_dom"/>
</dbReference>
<dbReference type="GO" id="GO:0072330">
    <property type="term" value="P:monocarboxylic acid biosynthetic process"/>
    <property type="evidence" value="ECO:0007669"/>
    <property type="project" value="UniProtKB-ARBA"/>
</dbReference>
<dbReference type="InterPro" id="IPR036736">
    <property type="entry name" value="ACP-like_sf"/>
</dbReference>
<evidence type="ECO:0000256" key="4">
    <source>
        <dbReference type="SAM" id="MobiDB-lite"/>
    </source>
</evidence>
<evidence type="ECO:0000313" key="6">
    <source>
        <dbReference type="EMBL" id="MBW4666580.1"/>
    </source>
</evidence>
<dbReference type="Gene3D" id="3.30.300.30">
    <property type="match status" value="1"/>
</dbReference>
<dbReference type="FunFam" id="3.30.300.30:FF:000010">
    <property type="entry name" value="Enterobactin synthetase component F"/>
    <property type="match status" value="1"/>
</dbReference>
<dbReference type="FunFam" id="3.40.50.12780:FF:000012">
    <property type="entry name" value="Non-ribosomal peptide synthetase"/>
    <property type="match status" value="1"/>
</dbReference>
<dbReference type="PROSITE" id="PS00455">
    <property type="entry name" value="AMP_BINDING"/>
    <property type="match status" value="1"/>
</dbReference>
<dbReference type="FunFam" id="3.40.50.980:FF:000001">
    <property type="entry name" value="Non-ribosomal peptide synthetase"/>
    <property type="match status" value="1"/>
</dbReference>
<dbReference type="GO" id="GO:0008610">
    <property type="term" value="P:lipid biosynthetic process"/>
    <property type="evidence" value="ECO:0007669"/>
    <property type="project" value="UniProtKB-ARBA"/>
</dbReference>
<dbReference type="InterPro" id="IPR045851">
    <property type="entry name" value="AMP-bd_C_sf"/>
</dbReference>
<dbReference type="EMBL" id="JAHHGZ010000003">
    <property type="protein sequence ID" value="MBW4666580.1"/>
    <property type="molecule type" value="Genomic_DNA"/>
</dbReference>
<dbReference type="PANTHER" id="PTHR45527">
    <property type="entry name" value="NONRIBOSOMAL PEPTIDE SYNTHETASE"/>
    <property type="match status" value="1"/>
</dbReference>
<dbReference type="GO" id="GO:0031177">
    <property type="term" value="F:phosphopantetheine binding"/>
    <property type="evidence" value="ECO:0007669"/>
    <property type="project" value="TreeGrafter"/>
</dbReference>
<dbReference type="Pfam" id="PF00501">
    <property type="entry name" value="AMP-binding"/>
    <property type="match status" value="1"/>
</dbReference>
<dbReference type="InterPro" id="IPR023213">
    <property type="entry name" value="CAT-like_dom_sf"/>
</dbReference>
<dbReference type="InterPro" id="IPR020845">
    <property type="entry name" value="AMP-binding_CS"/>
</dbReference>
<dbReference type="InterPro" id="IPR009081">
    <property type="entry name" value="PP-bd_ACP"/>
</dbReference>
<dbReference type="PRINTS" id="PR00154">
    <property type="entry name" value="AMPBINDING"/>
</dbReference>
<dbReference type="Gene3D" id="2.30.38.10">
    <property type="entry name" value="Luciferase, Domain 3"/>
    <property type="match status" value="1"/>
</dbReference>
<sequence length="1160" mass="130385">MRTTEEFLSYLCSLDVKLWVEDNRLRCSAPKDALIPAIKEELAGRKEDILTFLRHHSVDVVTDGQQIYPVKQQGNLPLSFAQQRLWFLDKLEPGSPFYNIPAAVRLQGNLQLEALEQSFNEIICRHAALRTNFPTREGQPVAVISAEKPIRLSVLDITQLTENQQQVEIKQQLEQAAQQPFDISSDHLLRVKLLRLGEQEHIILLTIHHIVSDGWSIGILVEELAALYQAFCDGESSPLPPLPIQYGDFAAWQRQWLQGQVLETQISYWLKQLENAPTVLELPTDYRRPPIQTYRGATYSFDFSQELSASLCKLSQQQGTTLFMTLLAGFQILLWRYTSQQDIVVGSPIANRNRAEIEGLIGFFVNTLVMRTNLSGNPSFEELLKQVREVALGAYAHQDLPFELLVEQLQIQRDLSHTPLFQVMFVLQNTPMSVLELPGLTLSPLESDIGAAQFDLTLEMTETESALVGGFEYNTDLFAQSTIQRMVGHLQTLLEAIVTNPQQRLSDLPILTKPEQHQLLWEWNDTATDYPQDKCIHELFEAQVEKTPDAIAVVFENQQLTYRELNQRSNQLAHYLQKLGVKPEVLVGICVERNLNMLIGLLAILKAGGGYVPLDPIYPIERIAFILEETQAPVLLTQTSLVELIPQHQAEVVCLDSDWEAMTYGRSETIALQSQKNPSFHQPTTDNLAYVIYTSGSTGKPKGVMIKHGSTVATLDWANKTFSPQARSGVLASTSICFDLSVFEIFVPLCCGGKVILIENALHLPTLPAPERVTLINTVPSVIAQLIRNNSIPATVEVVNIAGEPLQNQLVQQLYQQNNIKQVFNLYGPSEDTTYSTFSCIHKDATNTPAIGRPIYNTQVYLLDDNLQPVPVGVVGMVYLAGLGLARGYFHQPELTADRFIPNPYASLPGKRLYKTGDLARYLANGEIEYIGRIDNQVKIRGFRIELGEIEAQLSRYSGVEAAVVTVDTVVGESQRIIAYIVPQIEQGLTISELRGFLESKLPSYMIPAAFVTLEALPLTPNGKVDRKALPKPDTIRPELEVVYQPPQTEIEKTIADIWQETLNVENIGIYDNFFELGGNSLLLVRVHSQLQKIFPKDLLLVEMFRHPTVSHLVRYFSQESTEPTYFIPHPSEDRKSSAKRQKQARKEHRTANKRGSGSN</sequence>
<dbReference type="InterPro" id="IPR010071">
    <property type="entry name" value="AA_adenyl_dom"/>
</dbReference>
<feature type="region of interest" description="Disordered" evidence="4">
    <location>
        <begin position="1125"/>
        <end position="1160"/>
    </location>
</feature>
<dbReference type="Pfam" id="PF18563">
    <property type="entry name" value="TubC_N"/>
    <property type="match status" value="1"/>
</dbReference>
<dbReference type="FunFam" id="3.30.559.10:FF:000012">
    <property type="entry name" value="Non-ribosomal peptide synthetase"/>
    <property type="match status" value="1"/>
</dbReference>
<dbReference type="Gene3D" id="3.30.559.10">
    <property type="entry name" value="Chloramphenicol acetyltransferase-like domain"/>
    <property type="match status" value="1"/>
</dbReference>
<dbReference type="Pfam" id="PF00550">
    <property type="entry name" value="PP-binding"/>
    <property type="match status" value="1"/>
</dbReference>
<dbReference type="SUPFAM" id="SSF47336">
    <property type="entry name" value="ACP-like"/>
    <property type="match status" value="1"/>
</dbReference>
<organism evidence="6 7">
    <name type="scientific">Cyanomargarita calcarea GSE-NOS-MK-12-04C</name>
    <dbReference type="NCBI Taxonomy" id="2839659"/>
    <lineage>
        <taxon>Bacteria</taxon>
        <taxon>Bacillati</taxon>
        <taxon>Cyanobacteriota</taxon>
        <taxon>Cyanophyceae</taxon>
        <taxon>Nostocales</taxon>
        <taxon>Cyanomargaritaceae</taxon>
        <taxon>Cyanomargarita</taxon>
    </lineage>
</organism>
<dbReference type="Pfam" id="PF13193">
    <property type="entry name" value="AMP-binding_C"/>
    <property type="match status" value="1"/>
</dbReference>
<dbReference type="InterPro" id="IPR044894">
    <property type="entry name" value="TubC_N_sf"/>
</dbReference>
<evidence type="ECO:0000256" key="1">
    <source>
        <dbReference type="ARBA" id="ARBA00001957"/>
    </source>
</evidence>
<evidence type="ECO:0000313" key="7">
    <source>
        <dbReference type="Proteomes" id="UP000729701"/>
    </source>
</evidence>
<dbReference type="SUPFAM" id="SSF52777">
    <property type="entry name" value="CoA-dependent acyltransferases"/>
    <property type="match status" value="2"/>
</dbReference>
<evidence type="ECO:0000256" key="3">
    <source>
        <dbReference type="ARBA" id="ARBA00022553"/>
    </source>
</evidence>
<reference evidence="6" key="1">
    <citation type="submission" date="2021-05" db="EMBL/GenBank/DDBJ databases">
        <authorList>
            <person name="Pietrasiak N."/>
            <person name="Ward R."/>
            <person name="Stajich J.E."/>
            <person name="Kurbessoian T."/>
        </authorList>
    </citation>
    <scope>NUCLEOTIDE SEQUENCE</scope>
    <source>
        <strain evidence="6">GSE-NOS-MK-12-04C</strain>
    </source>
</reference>
<name>A0A951QL92_9CYAN</name>